<evidence type="ECO:0000256" key="5">
    <source>
        <dbReference type="ARBA" id="ARBA00022842"/>
    </source>
</evidence>
<evidence type="ECO:0000256" key="3">
    <source>
        <dbReference type="ARBA" id="ARBA00022723"/>
    </source>
</evidence>
<feature type="binding site" evidence="6">
    <location>
        <position position="93"/>
    </location>
    <ligand>
        <name>Mg(2+)</name>
        <dbReference type="ChEBI" id="CHEBI:18420"/>
        <label>2</label>
    </ligand>
</feature>
<evidence type="ECO:0000256" key="1">
    <source>
        <dbReference type="ARBA" id="ARBA00001033"/>
    </source>
</evidence>
<keyword evidence="8" id="KW-1185">Reference proteome</keyword>
<dbReference type="GO" id="GO:0008934">
    <property type="term" value="F:inositol monophosphate 1-phosphatase activity"/>
    <property type="evidence" value="ECO:0007669"/>
    <property type="project" value="TreeGrafter"/>
</dbReference>
<comment type="catalytic activity">
    <reaction evidence="1">
        <text>a myo-inositol phosphate + H2O = myo-inositol + phosphate</text>
        <dbReference type="Rhea" id="RHEA:24056"/>
        <dbReference type="ChEBI" id="CHEBI:15377"/>
        <dbReference type="ChEBI" id="CHEBI:17268"/>
        <dbReference type="ChEBI" id="CHEBI:43474"/>
        <dbReference type="ChEBI" id="CHEBI:84139"/>
        <dbReference type="EC" id="3.1.3.25"/>
    </reaction>
</comment>
<name>A0A930YKK0_9ACTN</name>
<evidence type="ECO:0000313" key="8">
    <source>
        <dbReference type="Proteomes" id="UP000660668"/>
    </source>
</evidence>
<proteinExistence type="predicted"/>
<keyword evidence="3 6" id="KW-0479">Metal-binding</keyword>
<dbReference type="RefSeq" id="WP_194698484.1">
    <property type="nucleotide sequence ID" value="NZ_JADKPO010000046.1"/>
</dbReference>
<evidence type="ECO:0000256" key="4">
    <source>
        <dbReference type="ARBA" id="ARBA00022801"/>
    </source>
</evidence>
<dbReference type="Gene3D" id="3.40.190.80">
    <property type="match status" value="1"/>
</dbReference>
<dbReference type="InterPro" id="IPR000760">
    <property type="entry name" value="Inositol_monophosphatase-like"/>
</dbReference>
<dbReference type="InterPro" id="IPR020583">
    <property type="entry name" value="Inositol_monoP_metal-BS"/>
</dbReference>
<dbReference type="PANTHER" id="PTHR20854">
    <property type="entry name" value="INOSITOL MONOPHOSPHATASE"/>
    <property type="match status" value="1"/>
</dbReference>
<evidence type="ECO:0000313" key="7">
    <source>
        <dbReference type="EMBL" id="MBF4770338.1"/>
    </source>
</evidence>
<dbReference type="SUPFAM" id="SSF56655">
    <property type="entry name" value="Carbohydrate phosphatase"/>
    <property type="match status" value="1"/>
</dbReference>
<dbReference type="AlphaFoldDB" id="A0A930YKK0"/>
<dbReference type="PROSITE" id="PS00629">
    <property type="entry name" value="IMP_1"/>
    <property type="match status" value="1"/>
</dbReference>
<dbReference type="GO" id="GO:0007165">
    <property type="term" value="P:signal transduction"/>
    <property type="evidence" value="ECO:0007669"/>
    <property type="project" value="TreeGrafter"/>
</dbReference>
<dbReference type="GO" id="GO:0006020">
    <property type="term" value="P:inositol metabolic process"/>
    <property type="evidence" value="ECO:0007669"/>
    <property type="project" value="TreeGrafter"/>
</dbReference>
<dbReference type="Pfam" id="PF00459">
    <property type="entry name" value="Inositol_P"/>
    <property type="match status" value="1"/>
</dbReference>
<evidence type="ECO:0000256" key="6">
    <source>
        <dbReference type="PIRSR" id="PIRSR600760-2"/>
    </source>
</evidence>
<dbReference type="Proteomes" id="UP000660668">
    <property type="component" value="Unassembled WGS sequence"/>
</dbReference>
<dbReference type="Gene3D" id="3.30.540.10">
    <property type="entry name" value="Fructose-1,6-Bisphosphatase, subunit A, domain 1"/>
    <property type="match status" value="1"/>
</dbReference>
<dbReference type="PROSITE" id="PS00630">
    <property type="entry name" value="IMP_2"/>
    <property type="match status" value="1"/>
</dbReference>
<organism evidence="7 8">
    <name type="scientific">Nocardioides agariphilus</name>
    <dbReference type="NCBI Taxonomy" id="433664"/>
    <lineage>
        <taxon>Bacteria</taxon>
        <taxon>Bacillati</taxon>
        <taxon>Actinomycetota</taxon>
        <taxon>Actinomycetes</taxon>
        <taxon>Propionibacteriales</taxon>
        <taxon>Nocardioidaceae</taxon>
        <taxon>Nocardioides</taxon>
    </lineage>
</organism>
<dbReference type="PRINTS" id="PR00377">
    <property type="entry name" value="IMPHPHTASES"/>
</dbReference>
<feature type="binding site" evidence="6">
    <location>
        <position position="96"/>
    </location>
    <ligand>
        <name>Mg(2+)</name>
        <dbReference type="ChEBI" id="CHEBI:18420"/>
        <label>1</label>
        <note>catalytic</note>
    </ligand>
</feature>
<keyword evidence="5 6" id="KW-0460">Magnesium</keyword>
<accession>A0A930YKK0</accession>
<feature type="binding site" evidence="6">
    <location>
        <position position="95"/>
    </location>
    <ligand>
        <name>Mg(2+)</name>
        <dbReference type="ChEBI" id="CHEBI:18420"/>
        <label>1</label>
        <note>catalytic</note>
    </ligand>
</feature>
<dbReference type="GO" id="GO:0046872">
    <property type="term" value="F:metal ion binding"/>
    <property type="evidence" value="ECO:0007669"/>
    <property type="project" value="UniProtKB-KW"/>
</dbReference>
<feature type="binding site" evidence="6">
    <location>
        <position position="219"/>
    </location>
    <ligand>
        <name>Mg(2+)</name>
        <dbReference type="ChEBI" id="CHEBI:18420"/>
        <label>1</label>
        <note>catalytic</note>
    </ligand>
</feature>
<evidence type="ECO:0000256" key="2">
    <source>
        <dbReference type="ARBA" id="ARBA00013106"/>
    </source>
</evidence>
<reference evidence="7" key="1">
    <citation type="submission" date="2020-11" db="EMBL/GenBank/DDBJ databases">
        <title>Nocardioides cynanchi sp. nov., isolated from soil of rhizosphere of Cynanchum wilfordii.</title>
        <authorList>
            <person name="Lee J.-S."/>
            <person name="Suh M.K."/>
            <person name="Kim J.-S."/>
        </authorList>
    </citation>
    <scope>NUCLEOTIDE SEQUENCE</scope>
    <source>
        <strain evidence="7">KCTC 19276</strain>
    </source>
</reference>
<dbReference type="EMBL" id="JADKPO010000046">
    <property type="protein sequence ID" value="MBF4770338.1"/>
    <property type="molecule type" value="Genomic_DNA"/>
</dbReference>
<gene>
    <name evidence="7" type="ORF">ISU10_21395</name>
</gene>
<feature type="binding site" evidence="6">
    <location>
        <position position="77"/>
    </location>
    <ligand>
        <name>Mg(2+)</name>
        <dbReference type="ChEBI" id="CHEBI:18420"/>
        <label>1</label>
        <note>catalytic</note>
    </ligand>
</feature>
<dbReference type="PANTHER" id="PTHR20854:SF4">
    <property type="entry name" value="INOSITOL-1-MONOPHOSPHATASE-RELATED"/>
    <property type="match status" value="1"/>
</dbReference>
<dbReference type="InterPro" id="IPR020550">
    <property type="entry name" value="Inositol_monophosphatase_CS"/>
</dbReference>
<protein>
    <recommendedName>
        <fullName evidence="2">inositol-phosphate phosphatase</fullName>
        <ecNumber evidence="2">3.1.3.25</ecNumber>
    </recommendedName>
</protein>
<dbReference type="GO" id="GO:0046854">
    <property type="term" value="P:phosphatidylinositol phosphate biosynthetic process"/>
    <property type="evidence" value="ECO:0007669"/>
    <property type="project" value="InterPro"/>
</dbReference>
<comment type="cofactor">
    <cofactor evidence="6">
        <name>Mg(2+)</name>
        <dbReference type="ChEBI" id="CHEBI:18420"/>
    </cofactor>
</comment>
<sequence length="279" mass="29653">MSAHSRDRAELVVLRDLALEAARAAAELIRERRTHGVRVADTKTSDVDVVTQTDRDSEAQIRQLVLERRPHDAFLGEETGGAAGSSGVRWVVDPIDGTVNYLYGLPEYSVSIAVEIDGEVAVGVVVNAATGVEYVATPGDARRDGAPLQVRPPAPLHQRLVITGFGYDSAKRAVQAAAVARLLPHVRDIRRLGSCALDLCHLAEGSADAYVEEGVNLWDYAAGAFIAAQAGARWELHPGAFGTPALVAAPDHGFEEFMAAVGDAGFLARDSLEAVEITP</sequence>
<comment type="caution">
    <text evidence="7">The sequence shown here is derived from an EMBL/GenBank/DDBJ whole genome shotgun (WGS) entry which is preliminary data.</text>
</comment>
<keyword evidence="4" id="KW-0378">Hydrolase</keyword>
<dbReference type="EC" id="3.1.3.25" evidence="2"/>